<protein>
    <recommendedName>
        <fullName evidence="5">DUF3040 domain-containing protein</fullName>
    </recommendedName>
</protein>
<dbReference type="EMBL" id="FNVU01000015">
    <property type="protein sequence ID" value="SEG84857.1"/>
    <property type="molecule type" value="Genomic_DNA"/>
</dbReference>
<keyword evidence="2" id="KW-0472">Membrane</keyword>
<sequence length="116" mass="12305">MGLTVRELRVLRDIEQTLARDDPCLARQLSSMALTPAAGKGEQDDEQYAEDSRPGGTARRLAKWCGALTLVLLAVSDLLVSTEVFYAAGGAAVAALASWLVARAAAHGKRRAPART</sequence>
<evidence type="ECO:0000313" key="4">
    <source>
        <dbReference type="Proteomes" id="UP000236754"/>
    </source>
</evidence>
<reference evidence="3 4" key="1">
    <citation type="submission" date="2016-10" db="EMBL/GenBank/DDBJ databases">
        <authorList>
            <person name="de Groot N.N."/>
        </authorList>
    </citation>
    <scope>NUCLEOTIDE SEQUENCE [LARGE SCALE GENOMIC DNA]</scope>
    <source>
        <strain evidence="3 4">CGMCC 4.2023</strain>
    </source>
</reference>
<feature type="region of interest" description="Disordered" evidence="1">
    <location>
        <begin position="35"/>
        <end position="54"/>
    </location>
</feature>
<accession>A0A1H6DHD2</accession>
<dbReference type="Proteomes" id="UP000236754">
    <property type="component" value="Unassembled WGS sequence"/>
</dbReference>
<dbReference type="Pfam" id="PF11239">
    <property type="entry name" value="DUF3040"/>
    <property type="match status" value="1"/>
</dbReference>
<feature type="transmembrane region" description="Helical" evidence="2">
    <location>
        <begin position="61"/>
        <end position="79"/>
    </location>
</feature>
<evidence type="ECO:0000313" key="3">
    <source>
        <dbReference type="EMBL" id="SEG84857.1"/>
    </source>
</evidence>
<keyword evidence="2" id="KW-0812">Transmembrane</keyword>
<dbReference type="OrthoDB" id="3543344at2"/>
<dbReference type="AlphaFoldDB" id="A0A1H6DHD2"/>
<dbReference type="RefSeq" id="WP_103888975.1">
    <property type="nucleotide sequence ID" value="NZ_FNVU01000015.1"/>
</dbReference>
<organism evidence="3 4">
    <name type="scientific">Actinacidiphila yanglinensis</name>
    <dbReference type="NCBI Taxonomy" id="310779"/>
    <lineage>
        <taxon>Bacteria</taxon>
        <taxon>Bacillati</taxon>
        <taxon>Actinomycetota</taxon>
        <taxon>Actinomycetes</taxon>
        <taxon>Kitasatosporales</taxon>
        <taxon>Streptomycetaceae</taxon>
        <taxon>Actinacidiphila</taxon>
    </lineage>
</organism>
<proteinExistence type="predicted"/>
<evidence type="ECO:0000256" key="2">
    <source>
        <dbReference type="SAM" id="Phobius"/>
    </source>
</evidence>
<gene>
    <name evidence="3" type="ORF">SAMN05216223_115144</name>
</gene>
<evidence type="ECO:0000256" key="1">
    <source>
        <dbReference type="SAM" id="MobiDB-lite"/>
    </source>
</evidence>
<keyword evidence="4" id="KW-1185">Reference proteome</keyword>
<name>A0A1H6DHD2_9ACTN</name>
<dbReference type="InterPro" id="IPR021401">
    <property type="entry name" value="DUF3040"/>
</dbReference>
<evidence type="ECO:0008006" key="5">
    <source>
        <dbReference type="Google" id="ProtNLM"/>
    </source>
</evidence>
<keyword evidence="2" id="KW-1133">Transmembrane helix</keyword>
<feature type="transmembrane region" description="Helical" evidence="2">
    <location>
        <begin position="85"/>
        <end position="106"/>
    </location>
</feature>